<feature type="transmembrane region" description="Helical" evidence="2">
    <location>
        <begin position="1074"/>
        <end position="1098"/>
    </location>
</feature>
<keyword evidence="2" id="KW-1133">Transmembrane helix</keyword>
<feature type="transmembrane region" description="Helical" evidence="2">
    <location>
        <begin position="1016"/>
        <end position="1037"/>
    </location>
</feature>
<feature type="compositionally biased region" description="Low complexity" evidence="1">
    <location>
        <begin position="187"/>
        <end position="196"/>
    </location>
</feature>
<keyword evidence="4" id="KW-1185">Reference proteome</keyword>
<dbReference type="Proteomes" id="UP000256763">
    <property type="component" value="Unassembled WGS sequence"/>
</dbReference>
<feature type="compositionally biased region" description="Basic and acidic residues" evidence="1">
    <location>
        <begin position="174"/>
        <end position="185"/>
    </location>
</feature>
<gene>
    <name evidence="3" type="ORF">CAL65_22465</name>
</gene>
<feature type="transmembrane region" description="Helical" evidence="2">
    <location>
        <begin position="1049"/>
        <end position="1067"/>
    </location>
</feature>
<proteinExistence type="predicted"/>
<dbReference type="CDD" id="cd20705">
    <property type="entry name" value="MIX_I"/>
    <property type="match status" value="1"/>
</dbReference>
<evidence type="ECO:0000256" key="1">
    <source>
        <dbReference type="SAM" id="MobiDB-lite"/>
    </source>
</evidence>
<name>A0A3E0WEZ8_9GAMM</name>
<feature type="transmembrane region" description="Helical" evidence="2">
    <location>
        <begin position="966"/>
        <end position="989"/>
    </location>
</feature>
<accession>A0A3E0WEZ8</accession>
<sequence>MARSEFLQRLALRESSNNPHAINRFGYLGLYQMGEAALVDAGFIVNDGLMNNNYRDYQWTAQAQQYGVSSYTDFLNSEEAQEAAVARYHERVRGYLRVNGAWNYIGQEVDGVIVTESGLLGAAHLVGAGAVNSWLSSGGAPPADGNGVTAGEYLRLLNGLDTEAPGNPATAPEEAERVEPERDDAGADSAASMADGDGVSYLENDVVDMDRLEEAKRLSVGDTAYAFNNHREVIIPADKGEAYAFLRLFDTHPDYNWLDIPLSELSARSRRELEEARSEASGQSENIIVPIVPLCYTTPDLDKEKADVPRTNGYIYVFVDGHLWRELKVVGRGFYQDVNLRFQAGRDERTATGHADNRILVPYRFQGQPRTVEICYADVQWSWSRINALGGMSEADPRLRRRQGEELVPMPSSEQNEQAAAYRKARLQEIDLGGYAEGFPYQVPEDNRAALESAVTAPRLYHLKVHRNSRIPVVYLHDPLGVALGEYGIVTNKIEALKEELQALQSDEDYHAAVTAYHTFLDEDLWEKEPFAKSIGRAALSPLWALYRGRYAQADRASKMLREAGEHLSQARLEDILRVEKRQRLREEIRAEKVIYIDFLEGRYKGESLRDRCPDFVALEEALRDYATLEGEAYAQLWFVASDLIAFCSHDPCDLDEGYDLQSNIDRPEPEDDPGLQYLSQLLDEGHPIHEMVFPCEAQVDIYTADYEPPVPERSDGSGRFRPGLFAATIAASRKPPTGLPKWLEDTVKLFQKVVGDFMEGFKKHYALTVHEEKLNVFYRLAKAANTPELVGMKVVRAGEVIEEGRIIVKANVESKLLNRRQRRGLIKQSMQPEGARASSGGGGLDVVDANTGRAVLSSNPTHIDKIHGMKPVTGEVFSRVFQTYGADGLARARADVVTVSADAKPYAVNAVKPGTMVGGSTLQHITSETVHIGNKTLPPLVAVVESVNAVNAFKAVSTEDGLKEYAVVGAASLAALVALAEATLALAGKDIASKVFTKRFVQGTIYIPKLGNLKILGLSSASLAGIGAIVATRQMLAHADRGDNDAAFWYGVQATAMAGLMLAALGKAGVAGLAFLTPYGWVFLTIAVVAGVLAHVFTDTPFERWTKYGPFPKNERDKLSREFEGYSPEKSYQALADLLLNPVVLVKQDQSEGFFDADGTFVPDVFVDVLVPGGVKDEVSLEAAFSVSLFRGHAPNLAGRVTGAAGLVAGYSGAFRGTLSEPQWSPIQTSASFYRDEDLTDASGVAVIGKRYRFRGYRESALWRANVRYTTETGLLLPMDKDNEEPTELPSNEDGLELGEVPGWVYQQLPVVRDKDYSAMRRAYELLR</sequence>
<protein>
    <submittedName>
        <fullName evidence="3">Uncharacterized protein</fullName>
    </submittedName>
</protein>
<evidence type="ECO:0000256" key="2">
    <source>
        <dbReference type="SAM" id="Phobius"/>
    </source>
</evidence>
<feature type="region of interest" description="Disordered" evidence="1">
    <location>
        <begin position="161"/>
        <end position="196"/>
    </location>
</feature>
<keyword evidence="2" id="KW-0812">Transmembrane</keyword>
<evidence type="ECO:0000313" key="3">
    <source>
        <dbReference type="EMBL" id="RFA31520.1"/>
    </source>
</evidence>
<comment type="caution">
    <text evidence="3">The sequence shown here is derived from an EMBL/GenBank/DDBJ whole genome shotgun (WGS) entry which is preliminary data.</text>
</comment>
<dbReference type="RefSeq" id="WP_116304335.1">
    <property type="nucleotide sequence ID" value="NZ_NFZV01000056.1"/>
</dbReference>
<dbReference type="OrthoDB" id="5406083at2"/>
<dbReference type="EMBL" id="NFZW01000054">
    <property type="protein sequence ID" value="RFA31520.1"/>
    <property type="molecule type" value="Genomic_DNA"/>
</dbReference>
<evidence type="ECO:0000313" key="4">
    <source>
        <dbReference type="Proteomes" id="UP000256763"/>
    </source>
</evidence>
<reference evidence="4" key="1">
    <citation type="submission" date="2017-05" db="EMBL/GenBank/DDBJ databases">
        <authorList>
            <person name="Sharma S."/>
            <person name="Sidhu C."/>
            <person name="Pinnaka A.K."/>
        </authorList>
    </citation>
    <scope>NUCLEOTIDE SEQUENCE [LARGE SCALE GENOMIC DNA]</scope>
    <source>
        <strain evidence="4">AK93</strain>
    </source>
</reference>
<keyword evidence="2" id="KW-0472">Membrane</keyword>
<organism evidence="3 4">
    <name type="scientific">Alkalilimnicola ehrlichii</name>
    <dbReference type="NCBI Taxonomy" id="351052"/>
    <lineage>
        <taxon>Bacteria</taxon>
        <taxon>Pseudomonadati</taxon>
        <taxon>Pseudomonadota</taxon>
        <taxon>Gammaproteobacteria</taxon>
        <taxon>Chromatiales</taxon>
        <taxon>Ectothiorhodospiraceae</taxon>
        <taxon>Alkalilimnicola</taxon>
    </lineage>
</organism>